<dbReference type="AlphaFoldDB" id="Q144M8"/>
<dbReference type="eggNOG" id="ENOG502Z9WN">
    <property type="taxonomic scope" value="Bacteria"/>
</dbReference>
<evidence type="ECO:0000313" key="2">
    <source>
        <dbReference type="EMBL" id="ABE29211.1"/>
    </source>
</evidence>
<keyword evidence="3" id="KW-1185">Reference proteome</keyword>
<dbReference type="PATRIC" id="fig|266265.5.peg.703"/>
<feature type="transmembrane region" description="Helical" evidence="1">
    <location>
        <begin position="277"/>
        <end position="297"/>
    </location>
</feature>
<dbReference type="RefSeq" id="WP_011487007.1">
    <property type="nucleotide sequence ID" value="NC_007951.1"/>
</dbReference>
<organism evidence="2 3">
    <name type="scientific">Paraburkholderia xenovorans (strain LB400)</name>
    <dbReference type="NCBI Taxonomy" id="266265"/>
    <lineage>
        <taxon>Bacteria</taxon>
        <taxon>Pseudomonadati</taxon>
        <taxon>Pseudomonadota</taxon>
        <taxon>Betaproteobacteria</taxon>
        <taxon>Burkholderiales</taxon>
        <taxon>Burkholderiaceae</taxon>
        <taxon>Paraburkholderia</taxon>
    </lineage>
</organism>
<dbReference type="KEGG" id="bxb:DR64_1462"/>
<evidence type="ECO:0000313" key="3">
    <source>
        <dbReference type="Proteomes" id="UP000001817"/>
    </source>
</evidence>
<feature type="transmembrane region" description="Helical" evidence="1">
    <location>
        <begin position="309"/>
        <end position="330"/>
    </location>
</feature>
<dbReference type="KEGG" id="bxe:Bxe_A3787"/>
<dbReference type="EMBL" id="CP000270">
    <property type="protein sequence ID" value="ABE29211.1"/>
    <property type="molecule type" value="Genomic_DNA"/>
</dbReference>
<accession>Q144M8</accession>
<keyword evidence="1" id="KW-0472">Membrane</keyword>
<sequence>MSRGERIGNFAVFALGVFTLTTTTLGVWQHFSPLPFGDSWDGAIGFYMRAIQNPWHAFFEQHNEHRLAFSRLIFFADVRFFGGRNVFSLVANLALAALLAMTFFRIAVHHCATLGREARLGLAGAVLVFVFSWAQKENFTWGFQSQWFAVYLFALLAFHALDRTAEALAQSERAKSHGWLAVALISATVAAYSMSSGVLVFPVLIVQAIYRRLRRRDLTVICAVTVAVWVVYFVDWQKSASSGDLMTSLPQHPFAALQYMLLYLGAPAFNVRLGVPASYVTGALALTALAVYSINAVKSGESRPRGVSLLAFALFVTGNALLTASGRLWFGLGTALASRYTTASLMGWLAIGIFAVLNVEAGKQCRRVLFVTVLATLLVASGQRLSFRADRDVSYARLVAGLALRAHVYDPDITKAVYPFPEILVNDAKLAEAAQLSIFAPNQPDYLVAPVTVDPTVLCDGSLDRISATTTPGVYRATGWIYETARGHTPRAVVLTDATTHATLGTGVTGGERNDLRGTYSGNALHSGWTAFFTAPASGGIRVNGQTAGDEYCALAADRPMSATLQIPAR</sequence>
<protein>
    <submittedName>
        <fullName evidence="2">Transmembrane protein</fullName>
    </submittedName>
</protein>
<feature type="transmembrane region" description="Helical" evidence="1">
    <location>
        <begin position="336"/>
        <end position="356"/>
    </location>
</feature>
<evidence type="ECO:0000256" key="1">
    <source>
        <dbReference type="SAM" id="Phobius"/>
    </source>
</evidence>
<gene>
    <name evidence="2" type="ORF">Bxe_A3787</name>
</gene>
<dbReference type="STRING" id="266265.Bxe_A3787"/>
<feature type="transmembrane region" description="Helical" evidence="1">
    <location>
        <begin position="141"/>
        <end position="158"/>
    </location>
</feature>
<dbReference type="OrthoDB" id="8625549at2"/>
<name>Q144M8_PARXL</name>
<dbReference type="Proteomes" id="UP000001817">
    <property type="component" value="Chromosome 1"/>
</dbReference>
<proteinExistence type="predicted"/>
<feature type="transmembrane region" description="Helical" evidence="1">
    <location>
        <begin position="179"/>
        <end position="206"/>
    </location>
</feature>
<keyword evidence="1 2" id="KW-0812">Transmembrane</keyword>
<keyword evidence="1" id="KW-1133">Transmembrane helix</keyword>
<feature type="transmembrane region" description="Helical" evidence="1">
    <location>
        <begin position="368"/>
        <end position="387"/>
    </location>
</feature>
<feature type="transmembrane region" description="Helical" evidence="1">
    <location>
        <begin position="218"/>
        <end position="234"/>
    </location>
</feature>
<reference evidence="2 3" key="1">
    <citation type="journal article" date="2006" name="Proc. Natl. Acad. Sci. U.S.A.">
        <title>Burkholderia xenovorans LB400 harbors a multi-replicon, 9.73-Mbp genome shaped for versatility.</title>
        <authorList>
            <person name="Chain P.S."/>
            <person name="Denef V.J."/>
            <person name="Konstantinidis K.T."/>
            <person name="Vergez L.M."/>
            <person name="Agullo L."/>
            <person name="Reyes V.L."/>
            <person name="Hauser L."/>
            <person name="Cordova M."/>
            <person name="Gomez L."/>
            <person name="Gonzalez M."/>
            <person name="Land M."/>
            <person name="Lao V."/>
            <person name="Larimer F."/>
            <person name="LiPuma J.J."/>
            <person name="Mahenthiralingam E."/>
            <person name="Malfatti S.A."/>
            <person name="Marx C.J."/>
            <person name="Parnell J.J."/>
            <person name="Ramette A."/>
            <person name="Richardson P."/>
            <person name="Seeger M."/>
            <person name="Smith D."/>
            <person name="Spilker T."/>
            <person name="Sul W.J."/>
            <person name="Tsoi T.V."/>
            <person name="Ulrich L.E."/>
            <person name="Zhulin I.B."/>
            <person name="Tiedje J.M."/>
        </authorList>
    </citation>
    <scope>NUCLEOTIDE SEQUENCE [LARGE SCALE GENOMIC DNA]</scope>
    <source>
        <strain evidence="2 3">LB400</strain>
    </source>
</reference>
<feature type="transmembrane region" description="Helical" evidence="1">
    <location>
        <begin position="7"/>
        <end position="28"/>
    </location>
</feature>
<feature type="transmembrane region" description="Helical" evidence="1">
    <location>
        <begin position="86"/>
        <end position="106"/>
    </location>
</feature>